<organism evidence="10 11">
    <name type="scientific">Actinocatenispora thailandica</name>
    <dbReference type="NCBI Taxonomy" id="227318"/>
    <lineage>
        <taxon>Bacteria</taxon>
        <taxon>Bacillati</taxon>
        <taxon>Actinomycetota</taxon>
        <taxon>Actinomycetes</taxon>
        <taxon>Micromonosporales</taxon>
        <taxon>Micromonosporaceae</taxon>
        <taxon>Actinocatenispora</taxon>
    </lineage>
</organism>
<dbReference type="NCBIfam" id="TIGR01275">
    <property type="entry name" value="ACC_deam_rel"/>
    <property type="match status" value="1"/>
</dbReference>
<dbReference type="KEGG" id="atl:Athai_62100"/>
<dbReference type="AlphaFoldDB" id="A0A7R7HZU1"/>
<reference evidence="10 11" key="1">
    <citation type="submission" date="2020-08" db="EMBL/GenBank/DDBJ databases">
        <title>Whole genome shotgun sequence of Actinocatenispora thailandica NBRC 105041.</title>
        <authorList>
            <person name="Komaki H."/>
            <person name="Tamura T."/>
        </authorList>
    </citation>
    <scope>NUCLEOTIDE SEQUENCE [LARGE SCALE GENOMIC DNA]</scope>
    <source>
        <strain evidence="10 11">NBRC 105041</strain>
    </source>
</reference>
<evidence type="ECO:0000256" key="6">
    <source>
        <dbReference type="ARBA" id="ARBA00068519"/>
    </source>
</evidence>
<accession>A0A7R7HZU1</accession>
<evidence type="ECO:0000259" key="9">
    <source>
        <dbReference type="Pfam" id="PF00291"/>
    </source>
</evidence>
<dbReference type="InterPro" id="IPR005966">
    <property type="entry name" value="D-Cys_desShydrase"/>
</dbReference>
<evidence type="ECO:0000313" key="10">
    <source>
        <dbReference type="EMBL" id="BCJ38707.1"/>
    </source>
</evidence>
<comment type="similarity">
    <text evidence="2">Belongs to the ACC deaminase/D-cysteine desulfhydrase family.</text>
</comment>
<dbReference type="InterPro" id="IPR036052">
    <property type="entry name" value="TrpB-like_PALP_sf"/>
</dbReference>
<dbReference type="GO" id="GO:0034011">
    <property type="term" value="F:L-cysteate sulfo-lyase activity"/>
    <property type="evidence" value="ECO:0007669"/>
    <property type="project" value="UniProtKB-EC"/>
</dbReference>
<dbReference type="RefSeq" id="WP_203964699.1">
    <property type="nucleotide sequence ID" value="NZ_AP023355.1"/>
</dbReference>
<feature type="modified residue" description="N6-(pyridoxal phosphate)lysine" evidence="8">
    <location>
        <position position="54"/>
    </location>
</feature>
<evidence type="ECO:0000256" key="3">
    <source>
        <dbReference type="ARBA" id="ARBA00022898"/>
    </source>
</evidence>
<dbReference type="GO" id="GO:1901605">
    <property type="term" value="P:alpha-amino acid metabolic process"/>
    <property type="evidence" value="ECO:0007669"/>
    <property type="project" value="UniProtKB-ARBA"/>
</dbReference>
<keyword evidence="3 8" id="KW-0663">Pyridoxal phosphate</keyword>
<keyword evidence="11" id="KW-1185">Reference proteome</keyword>
<proteinExistence type="inferred from homology"/>
<gene>
    <name evidence="10" type="ORF">Athai_62100</name>
</gene>
<dbReference type="FunFam" id="3.40.50.1100:FF:000017">
    <property type="entry name" value="D-cysteine desulfhydrase"/>
    <property type="match status" value="1"/>
</dbReference>
<evidence type="ECO:0000256" key="1">
    <source>
        <dbReference type="ARBA" id="ARBA00001933"/>
    </source>
</evidence>
<feature type="active site" description="Nucleophile" evidence="7">
    <location>
        <position position="81"/>
    </location>
</feature>
<dbReference type="Gene3D" id="3.40.50.1100">
    <property type="match status" value="2"/>
</dbReference>
<dbReference type="Proteomes" id="UP000611640">
    <property type="component" value="Chromosome"/>
</dbReference>
<sequence>MQLARFPRYRLGHLPTPLEPMPRLTETLRANGSTVPHLWIKRDDCTGLATGGNKTRKLEFLVADALARGADTLVTQGATQSNHARQTAAAAARAGLGCELLLERRQVRDDEYEASGNVLLDTILGARIADRLPAGTDMAAAMESLADELRGQGKRPYLIPGGGSNPVGALGYVGCAQELATADVPIDWVVHATGSAGTQAGLLAGLLAMRSGIQVLGVSVRQPAAVQRPLVHELAVRAAELIGAPGAVGLDDVQVDDGWTGPGYGVPTDEMVAAVRLLAGTEGILLDPVYSGKAFAGLLGAIEAGRFAADEHVVFVHTGGSAGLFGYRSTFSPE</sequence>
<dbReference type="EC" id="4.4.1.25" evidence="5"/>
<evidence type="ECO:0000256" key="5">
    <source>
        <dbReference type="ARBA" id="ARBA00066825"/>
    </source>
</evidence>
<dbReference type="Pfam" id="PF00291">
    <property type="entry name" value="PALP"/>
    <property type="match status" value="1"/>
</dbReference>
<evidence type="ECO:0000256" key="2">
    <source>
        <dbReference type="ARBA" id="ARBA00008639"/>
    </source>
</evidence>
<dbReference type="PANTHER" id="PTHR43780">
    <property type="entry name" value="1-AMINOCYCLOPROPANE-1-CARBOXYLATE DEAMINASE-RELATED"/>
    <property type="match status" value="1"/>
</dbReference>
<dbReference type="InterPro" id="IPR001926">
    <property type="entry name" value="TrpB-like_PALP"/>
</dbReference>
<evidence type="ECO:0000256" key="8">
    <source>
        <dbReference type="PIRSR" id="PIRSR006278-2"/>
    </source>
</evidence>
<dbReference type="NCBIfam" id="NF003031">
    <property type="entry name" value="PRK03910.1-4"/>
    <property type="match status" value="1"/>
</dbReference>
<feature type="domain" description="Tryptophan synthase beta chain-like PALP" evidence="9">
    <location>
        <begin position="11"/>
        <end position="319"/>
    </location>
</feature>
<evidence type="ECO:0000313" key="11">
    <source>
        <dbReference type="Proteomes" id="UP000611640"/>
    </source>
</evidence>
<dbReference type="EMBL" id="AP023355">
    <property type="protein sequence ID" value="BCJ38707.1"/>
    <property type="molecule type" value="Genomic_DNA"/>
</dbReference>
<name>A0A7R7HZU1_9ACTN</name>
<dbReference type="GO" id="GO:0019148">
    <property type="term" value="F:D-cysteine desulfhydrase activity"/>
    <property type="evidence" value="ECO:0007669"/>
    <property type="project" value="TreeGrafter"/>
</dbReference>
<keyword evidence="4" id="KW-0456">Lyase</keyword>
<evidence type="ECO:0000256" key="4">
    <source>
        <dbReference type="ARBA" id="ARBA00023239"/>
    </source>
</evidence>
<evidence type="ECO:0000256" key="7">
    <source>
        <dbReference type="PIRSR" id="PIRSR006278-1"/>
    </source>
</evidence>
<dbReference type="SUPFAM" id="SSF53686">
    <property type="entry name" value="Tryptophan synthase beta subunit-like PLP-dependent enzymes"/>
    <property type="match status" value="1"/>
</dbReference>
<dbReference type="PIRSF" id="PIRSF006278">
    <property type="entry name" value="ACCD_DCysDesulf"/>
    <property type="match status" value="1"/>
</dbReference>
<dbReference type="PANTHER" id="PTHR43780:SF2">
    <property type="entry name" value="1-AMINOCYCLOPROPANE-1-CARBOXYLATE DEAMINASE-RELATED"/>
    <property type="match status" value="1"/>
</dbReference>
<comment type="cofactor">
    <cofactor evidence="1">
        <name>pyridoxal 5'-phosphate</name>
        <dbReference type="ChEBI" id="CHEBI:597326"/>
    </cofactor>
</comment>
<protein>
    <recommendedName>
        <fullName evidence="6">L-cysteate sulfo-lyase</fullName>
        <ecNumber evidence="5">4.4.1.25</ecNumber>
    </recommendedName>
</protein>
<dbReference type="InterPro" id="IPR027278">
    <property type="entry name" value="ACCD_DCysDesulf"/>
</dbReference>